<evidence type="ECO:0000313" key="3">
    <source>
        <dbReference type="EMBL" id="MBI5248022.1"/>
    </source>
</evidence>
<dbReference type="PANTHER" id="PTHR43105:SF14">
    <property type="entry name" value="FORMATE DEHYDROGENASE H"/>
    <property type="match status" value="1"/>
</dbReference>
<dbReference type="SUPFAM" id="SSF50692">
    <property type="entry name" value="ADC-like"/>
    <property type="match status" value="1"/>
</dbReference>
<dbReference type="InterPro" id="IPR050123">
    <property type="entry name" value="Prok_molybdopt-oxidoreductase"/>
</dbReference>
<organism evidence="3 4">
    <name type="scientific">Desulfomonile tiedjei</name>
    <dbReference type="NCBI Taxonomy" id="2358"/>
    <lineage>
        <taxon>Bacteria</taxon>
        <taxon>Pseudomonadati</taxon>
        <taxon>Thermodesulfobacteriota</taxon>
        <taxon>Desulfomonilia</taxon>
        <taxon>Desulfomonilales</taxon>
        <taxon>Desulfomonilaceae</taxon>
        <taxon>Desulfomonile</taxon>
    </lineage>
</organism>
<reference evidence="3" key="1">
    <citation type="submission" date="2020-07" db="EMBL/GenBank/DDBJ databases">
        <title>Huge and variable diversity of episymbiotic CPR bacteria and DPANN archaea in groundwater ecosystems.</title>
        <authorList>
            <person name="He C.Y."/>
            <person name="Keren R."/>
            <person name="Whittaker M."/>
            <person name="Farag I.F."/>
            <person name="Doudna J."/>
            <person name="Cate J.H.D."/>
            <person name="Banfield J.F."/>
        </authorList>
    </citation>
    <scope>NUCLEOTIDE SEQUENCE</scope>
    <source>
        <strain evidence="3">NC_groundwater_1664_Pr3_B-0.1um_52_9</strain>
    </source>
</reference>
<dbReference type="InterPro" id="IPR009010">
    <property type="entry name" value="Asp_de-COase-like_dom_sf"/>
</dbReference>
<protein>
    <submittedName>
        <fullName evidence="3">Formate dehydrogenase subunit alpha</fullName>
    </submittedName>
</protein>
<feature type="domain" description="Molybdopterin dinucleotide-binding" evidence="2">
    <location>
        <begin position="2"/>
        <end position="91"/>
    </location>
</feature>
<dbReference type="PANTHER" id="PTHR43105">
    <property type="entry name" value="RESPIRATORY NITRATE REDUCTASE"/>
    <property type="match status" value="1"/>
</dbReference>
<dbReference type="Gene3D" id="2.40.40.20">
    <property type="match status" value="1"/>
</dbReference>
<gene>
    <name evidence="3" type="ORF">HY912_00885</name>
</gene>
<proteinExistence type="predicted"/>
<dbReference type="EMBL" id="JACRDE010000029">
    <property type="protein sequence ID" value="MBI5248022.1"/>
    <property type="molecule type" value="Genomic_DNA"/>
</dbReference>
<name>A0A9D6Z1W2_9BACT</name>
<dbReference type="AlphaFoldDB" id="A0A9D6Z1W2"/>
<dbReference type="GO" id="GO:0022904">
    <property type="term" value="P:respiratory electron transport chain"/>
    <property type="evidence" value="ECO:0007669"/>
    <property type="project" value="TreeGrafter"/>
</dbReference>
<comment type="caution">
    <text evidence="3">The sequence shown here is derived from an EMBL/GenBank/DDBJ whole genome shotgun (WGS) entry which is preliminary data.</text>
</comment>
<evidence type="ECO:0000256" key="1">
    <source>
        <dbReference type="ARBA" id="ARBA00023002"/>
    </source>
</evidence>
<dbReference type="Proteomes" id="UP000807825">
    <property type="component" value="Unassembled WGS sequence"/>
</dbReference>
<dbReference type="Pfam" id="PF01568">
    <property type="entry name" value="Molydop_binding"/>
    <property type="match status" value="1"/>
</dbReference>
<accession>A0A9D6Z1W2</accession>
<evidence type="ECO:0000313" key="4">
    <source>
        <dbReference type="Proteomes" id="UP000807825"/>
    </source>
</evidence>
<evidence type="ECO:0000259" key="2">
    <source>
        <dbReference type="Pfam" id="PF01568"/>
    </source>
</evidence>
<dbReference type="GO" id="GO:0016020">
    <property type="term" value="C:membrane"/>
    <property type="evidence" value="ECO:0007669"/>
    <property type="project" value="TreeGrafter"/>
</dbReference>
<dbReference type="GO" id="GO:0003954">
    <property type="term" value="F:NADH dehydrogenase activity"/>
    <property type="evidence" value="ECO:0007669"/>
    <property type="project" value="TreeGrafter"/>
</dbReference>
<keyword evidence="1" id="KW-0560">Oxidoreductase</keyword>
<feature type="non-terminal residue" evidence="3">
    <location>
        <position position="1"/>
    </location>
</feature>
<dbReference type="GO" id="GO:0043546">
    <property type="term" value="F:molybdopterin cofactor binding"/>
    <property type="evidence" value="ECO:0007669"/>
    <property type="project" value="InterPro"/>
</dbReference>
<sequence>MTGNCPSLHREFPEPFAQINYADAEELGLKDGDTARLTSRRGQIFTPVRPGDIVPPGAIFMDFHFAEANPNELLGTSLDPVSKTPDYKVCAVQIEALNGRE</sequence>
<dbReference type="InterPro" id="IPR006657">
    <property type="entry name" value="MoPterin_dinucl-bd_dom"/>
</dbReference>